<organism evidence="1">
    <name type="scientific">Arundo donax</name>
    <name type="common">Giant reed</name>
    <name type="synonym">Donax arundinaceus</name>
    <dbReference type="NCBI Taxonomy" id="35708"/>
    <lineage>
        <taxon>Eukaryota</taxon>
        <taxon>Viridiplantae</taxon>
        <taxon>Streptophyta</taxon>
        <taxon>Embryophyta</taxon>
        <taxon>Tracheophyta</taxon>
        <taxon>Spermatophyta</taxon>
        <taxon>Magnoliopsida</taxon>
        <taxon>Liliopsida</taxon>
        <taxon>Poales</taxon>
        <taxon>Poaceae</taxon>
        <taxon>PACMAD clade</taxon>
        <taxon>Arundinoideae</taxon>
        <taxon>Arundineae</taxon>
        <taxon>Arundo</taxon>
    </lineage>
</organism>
<protein>
    <submittedName>
        <fullName evidence="1">Uncharacterized protein</fullName>
    </submittedName>
</protein>
<reference evidence="1" key="1">
    <citation type="submission" date="2014-09" db="EMBL/GenBank/DDBJ databases">
        <authorList>
            <person name="Magalhaes I.L.F."/>
            <person name="Oliveira U."/>
            <person name="Santos F.R."/>
            <person name="Vidigal T.H.D.A."/>
            <person name="Brescovit A.D."/>
            <person name="Santos A.J."/>
        </authorList>
    </citation>
    <scope>NUCLEOTIDE SEQUENCE</scope>
    <source>
        <tissue evidence="1">Shoot tissue taken approximately 20 cm above the soil surface</tissue>
    </source>
</reference>
<dbReference type="AlphaFoldDB" id="A0A0A9FX10"/>
<proteinExistence type="predicted"/>
<accession>A0A0A9FX10</accession>
<reference evidence="1" key="2">
    <citation type="journal article" date="2015" name="Data Brief">
        <title>Shoot transcriptome of the giant reed, Arundo donax.</title>
        <authorList>
            <person name="Barrero R.A."/>
            <person name="Guerrero F.D."/>
            <person name="Moolhuijzen P."/>
            <person name="Goolsby J.A."/>
            <person name="Tidwell J."/>
            <person name="Bellgard S.E."/>
            <person name="Bellgard M.I."/>
        </authorList>
    </citation>
    <scope>NUCLEOTIDE SEQUENCE</scope>
    <source>
        <tissue evidence="1">Shoot tissue taken approximately 20 cm above the soil surface</tissue>
    </source>
</reference>
<sequence>MGSAGEDGHANCVNHRCKRVLILIIAYFCTKLISATLHSRCAFYSSHNDIRIF</sequence>
<name>A0A0A9FX10_ARUDO</name>
<dbReference type="EMBL" id="GBRH01182142">
    <property type="protein sequence ID" value="JAE15754.1"/>
    <property type="molecule type" value="Transcribed_RNA"/>
</dbReference>
<evidence type="ECO:0000313" key="1">
    <source>
        <dbReference type="EMBL" id="JAE15754.1"/>
    </source>
</evidence>